<reference evidence="8 9" key="1">
    <citation type="journal article" date="2024" name="Science">
        <title>Giant polyketide synthase enzymes in the biosynthesis of giant marine polyether toxins.</title>
        <authorList>
            <person name="Fallon T.R."/>
            <person name="Shende V.V."/>
            <person name="Wierzbicki I.H."/>
            <person name="Pendleton A.L."/>
            <person name="Watervoot N.F."/>
            <person name="Auber R.P."/>
            <person name="Gonzalez D.J."/>
            <person name="Wisecaver J.H."/>
            <person name="Moore B.S."/>
        </authorList>
    </citation>
    <scope>NUCLEOTIDE SEQUENCE [LARGE SCALE GENOMIC DNA]</scope>
    <source>
        <strain evidence="8 9">12B1</strain>
    </source>
</reference>
<dbReference type="Proteomes" id="UP001515480">
    <property type="component" value="Unassembled WGS sequence"/>
</dbReference>
<dbReference type="GO" id="GO:0048205">
    <property type="term" value="P:COPI coating of Golgi vesicle"/>
    <property type="evidence" value="ECO:0007669"/>
    <property type="project" value="TreeGrafter"/>
</dbReference>
<keyword evidence="1" id="KW-0343">GTPase activation</keyword>
<dbReference type="InterPro" id="IPR038508">
    <property type="entry name" value="ArfGAP_dom_sf"/>
</dbReference>
<dbReference type="InterPro" id="IPR037278">
    <property type="entry name" value="ARFGAP/RecO"/>
</dbReference>
<dbReference type="CDD" id="cd08830">
    <property type="entry name" value="ArfGap_ArfGap1"/>
    <property type="match status" value="1"/>
</dbReference>
<keyword evidence="9" id="KW-1185">Reference proteome</keyword>
<dbReference type="PANTHER" id="PTHR45686:SF4">
    <property type="entry name" value="ADP-RIBOSYLATION FACTOR GTPASE ACTIVATING PROTEIN 3, ISOFORM H"/>
    <property type="match status" value="1"/>
</dbReference>
<feature type="domain" description="Arf-GAP" evidence="7">
    <location>
        <begin position="9"/>
        <end position="133"/>
    </location>
</feature>
<feature type="compositionally biased region" description="Low complexity" evidence="6">
    <location>
        <begin position="360"/>
        <end position="370"/>
    </location>
</feature>
<feature type="compositionally biased region" description="Low complexity" evidence="6">
    <location>
        <begin position="303"/>
        <end position="317"/>
    </location>
</feature>
<evidence type="ECO:0000259" key="7">
    <source>
        <dbReference type="PROSITE" id="PS50115"/>
    </source>
</evidence>
<evidence type="ECO:0000256" key="2">
    <source>
        <dbReference type="ARBA" id="ARBA00022723"/>
    </source>
</evidence>
<feature type="region of interest" description="Disordered" evidence="6">
    <location>
        <begin position="302"/>
        <end position="441"/>
    </location>
</feature>
<proteinExistence type="predicted"/>
<protein>
    <recommendedName>
        <fullName evidence="7">Arf-GAP domain-containing protein</fullName>
    </recommendedName>
</protein>
<dbReference type="PRINTS" id="PR00405">
    <property type="entry name" value="REVINTRACTNG"/>
</dbReference>
<dbReference type="SUPFAM" id="SSF57863">
    <property type="entry name" value="ArfGap/RecO-like zinc finger"/>
    <property type="match status" value="1"/>
</dbReference>
<dbReference type="Gene3D" id="1.10.220.150">
    <property type="entry name" value="Arf GTPase activating protein"/>
    <property type="match status" value="1"/>
</dbReference>
<evidence type="ECO:0000313" key="8">
    <source>
        <dbReference type="EMBL" id="KAL1522098.1"/>
    </source>
</evidence>
<keyword evidence="3 5" id="KW-0863">Zinc-finger</keyword>
<feature type="compositionally biased region" description="Gly residues" evidence="6">
    <location>
        <begin position="371"/>
        <end position="381"/>
    </location>
</feature>
<dbReference type="InterPro" id="IPR001164">
    <property type="entry name" value="ArfGAP_dom"/>
</dbReference>
<evidence type="ECO:0000313" key="9">
    <source>
        <dbReference type="Proteomes" id="UP001515480"/>
    </source>
</evidence>
<evidence type="ECO:0000256" key="3">
    <source>
        <dbReference type="ARBA" id="ARBA00022771"/>
    </source>
</evidence>
<dbReference type="PROSITE" id="PS50115">
    <property type="entry name" value="ARFGAP"/>
    <property type="match status" value="1"/>
</dbReference>
<dbReference type="GO" id="GO:0008270">
    <property type="term" value="F:zinc ion binding"/>
    <property type="evidence" value="ECO:0007669"/>
    <property type="project" value="UniProtKB-KW"/>
</dbReference>
<dbReference type="AlphaFoldDB" id="A0AB34JME8"/>
<evidence type="ECO:0000256" key="1">
    <source>
        <dbReference type="ARBA" id="ARBA00022468"/>
    </source>
</evidence>
<gene>
    <name evidence="8" type="ORF">AB1Y20_021741</name>
</gene>
<accession>A0AB34JME8</accession>
<dbReference type="PANTHER" id="PTHR45686">
    <property type="entry name" value="ADP-RIBOSYLATION FACTOR GTPASE ACTIVATING PROTEIN 3, ISOFORM H-RELATED"/>
    <property type="match status" value="1"/>
</dbReference>
<dbReference type="SMART" id="SM00105">
    <property type="entry name" value="ArfGap"/>
    <property type="match status" value="1"/>
</dbReference>
<evidence type="ECO:0000256" key="6">
    <source>
        <dbReference type="SAM" id="MobiDB-lite"/>
    </source>
</evidence>
<evidence type="ECO:0000256" key="4">
    <source>
        <dbReference type="ARBA" id="ARBA00022833"/>
    </source>
</evidence>
<dbReference type="GO" id="GO:0005096">
    <property type="term" value="F:GTPase activator activity"/>
    <property type="evidence" value="ECO:0007669"/>
    <property type="project" value="UniProtKB-KW"/>
</dbReference>
<feature type="compositionally biased region" description="Low complexity" evidence="6">
    <location>
        <begin position="394"/>
        <end position="418"/>
    </location>
</feature>
<comment type="caution">
    <text evidence="8">The sequence shown here is derived from an EMBL/GenBank/DDBJ whole genome shotgun (WGS) entry which is preliminary data.</text>
</comment>
<dbReference type="EMBL" id="JBGBPQ010000007">
    <property type="protein sequence ID" value="KAL1522098.1"/>
    <property type="molecule type" value="Genomic_DNA"/>
</dbReference>
<name>A0AB34JME8_PRYPA</name>
<organism evidence="8 9">
    <name type="scientific">Prymnesium parvum</name>
    <name type="common">Toxic golden alga</name>
    <dbReference type="NCBI Taxonomy" id="97485"/>
    <lineage>
        <taxon>Eukaryota</taxon>
        <taxon>Haptista</taxon>
        <taxon>Haptophyta</taxon>
        <taxon>Prymnesiophyceae</taxon>
        <taxon>Prymnesiales</taxon>
        <taxon>Prymnesiaceae</taxon>
        <taxon>Prymnesium</taxon>
    </lineage>
</organism>
<dbReference type="Pfam" id="PF01412">
    <property type="entry name" value="ArfGap"/>
    <property type="match status" value="1"/>
</dbReference>
<sequence>MALYGPTALAFFDELKALDPLNAVCIDCGAHNPLWASLSYGSYFCLECSGAHRSIGVHISFVRSLNMDSWNEQQQARMRAGGNTRLRDYLRACGMPEDFSTRGAACVREKYHTESAAAYRSHLEKVARGEASELKPVPFELAPPPAAAAPSGTTPSRRMDAFGSQPVEEDGGGLDALISSFSVLSSKTFDATRSATASVTAAALPKLSSVVETAKGVVGVAKGQMEAYATFDAKRDLQHLSAHDGEAGEAHEGAAAPTDESTLGWGLSTVSSGASWLWGAAQSTVQKATTFDAALDLEHLKRPAAGSSEERAGAAPADSGGRTDGWGAAWDDEDGWDESHAAEGAPQASESPLREEGDAQEAIGAGETAAGSGGDGDGWGDGWEAEDAAHDAADALPPAAAPREVSPSSGAAPPAADGWGDGWDDDGWDPAVPPATASASP</sequence>
<evidence type="ECO:0000256" key="5">
    <source>
        <dbReference type="PROSITE-ProRule" id="PRU00288"/>
    </source>
</evidence>
<keyword evidence="2" id="KW-0479">Metal-binding</keyword>
<dbReference type="GO" id="GO:0000139">
    <property type="term" value="C:Golgi membrane"/>
    <property type="evidence" value="ECO:0007669"/>
    <property type="project" value="GOC"/>
</dbReference>
<feature type="region of interest" description="Disordered" evidence="6">
    <location>
        <begin position="138"/>
        <end position="157"/>
    </location>
</feature>
<keyword evidence="4" id="KW-0862">Zinc</keyword>